<feature type="domain" description="Flagellar protein FlgJ N-terminal" evidence="1">
    <location>
        <begin position="47"/>
        <end position="92"/>
    </location>
</feature>
<gene>
    <name evidence="2" type="ORF">Q5H94_04170</name>
</gene>
<proteinExistence type="predicted"/>
<organism evidence="2 3">
    <name type="scientific">Sphingomonas immobilis</name>
    <dbReference type="NCBI Taxonomy" id="3063997"/>
    <lineage>
        <taxon>Bacteria</taxon>
        <taxon>Pseudomonadati</taxon>
        <taxon>Pseudomonadota</taxon>
        <taxon>Alphaproteobacteria</taxon>
        <taxon>Sphingomonadales</taxon>
        <taxon>Sphingomonadaceae</taxon>
        <taxon>Sphingomonas</taxon>
    </lineage>
</organism>
<dbReference type="EMBL" id="JAUQSZ010000002">
    <property type="protein sequence ID" value="MDO7841510.1"/>
    <property type="molecule type" value="Genomic_DNA"/>
</dbReference>
<dbReference type="RefSeq" id="WP_304559961.1">
    <property type="nucleotide sequence ID" value="NZ_JAUQSZ010000002.1"/>
</dbReference>
<dbReference type="Pfam" id="PF10135">
    <property type="entry name" value="Rod-binding"/>
    <property type="match status" value="1"/>
</dbReference>
<evidence type="ECO:0000259" key="1">
    <source>
        <dbReference type="Pfam" id="PF10135"/>
    </source>
</evidence>
<dbReference type="Proteomes" id="UP001176468">
    <property type="component" value="Unassembled WGS sequence"/>
</dbReference>
<protein>
    <submittedName>
        <fullName evidence="2">Rod-binding protein</fullName>
    </submittedName>
</protein>
<keyword evidence="3" id="KW-1185">Reference proteome</keyword>
<evidence type="ECO:0000313" key="2">
    <source>
        <dbReference type="EMBL" id="MDO7841510.1"/>
    </source>
</evidence>
<evidence type="ECO:0000313" key="3">
    <source>
        <dbReference type="Proteomes" id="UP001176468"/>
    </source>
</evidence>
<name>A0ABT8ZV96_9SPHN</name>
<comment type="caution">
    <text evidence="2">The sequence shown here is derived from an EMBL/GenBank/DDBJ whole genome shotgun (WGS) entry which is preliminary data.</text>
</comment>
<sequence length="112" mass="11924">MTDVPNLSTVAAPTQGVDVDASRLASRANLEAAGKQFEAVFTSMMVKSMRAPHLAEDIFGSKAGDTFREMQDQQFAKTMAEHAPLGIGKAMTEFLSKSQANLQAASAESTTK</sequence>
<reference evidence="2" key="1">
    <citation type="submission" date="2023-07" db="EMBL/GenBank/DDBJ databases">
        <authorList>
            <person name="Kim M.K."/>
        </authorList>
    </citation>
    <scope>NUCLEOTIDE SEQUENCE</scope>
    <source>
        <strain evidence="2">CA1-15</strain>
    </source>
</reference>
<accession>A0ABT8ZV96</accession>
<dbReference type="InterPro" id="IPR019301">
    <property type="entry name" value="Flagellar_prot_FlgJ_N"/>
</dbReference>